<keyword evidence="2" id="KW-1185">Reference proteome</keyword>
<dbReference type="Proteomes" id="UP000253908">
    <property type="component" value="Chromosome"/>
</dbReference>
<accession>A0A345PKY2</accession>
<dbReference type="Pfam" id="PF09148">
    <property type="entry name" value="DUF1934"/>
    <property type="match status" value="1"/>
</dbReference>
<dbReference type="InterPro" id="IPR012674">
    <property type="entry name" value="Calycin"/>
</dbReference>
<dbReference type="EMBL" id="CP024848">
    <property type="protein sequence ID" value="AXI10662.1"/>
    <property type="molecule type" value="Genomic_DNA"/>
</dbReference>
<dbReference type="InterPro" id="IPR015231">
    <property type="entry name" value="DUF1934"/>
</dbReference>
<dbReference type="RefSeq" id="WP_114917946.1">
    <property type="nucleotide sequence ID" value="NZ_CP024848.1"/>
</dbReference>
<name>A0A345PKY2_9BACI</name>
<evidence type="ECO:0000313" key="2">
    <source>
        <dbReference type="Proteomes" id="UP000253908"/>
    </source>
</evidence>
<proteinExistence type="predicted"/>
<reference evidence="2" key="1">
    <citation type="submission" date="2017-11" db="EMBL/GenBank/DDBJ databases">
        <authorList>
            <person name="Zhu W."/>
        </authorList>
    </citation>
    <scope>NUCLEOTIDE SEQUENCE [LARGE SCALE GENOMIC DNA]</scope>
    <source>
        <strain evidence="2">160</strain>
    </source>
</reference>
<dbReference type="Gene3D" id="2.40.128.20">
    <property type="match status" value="1"/>
</dbReference>
<protein>
    <submittedName>
        <fullName evidence="1">DUF1934 domain-containing protein</fullName>
    </submittedName>
</protein>
<organism evidence="1 2">
    <name type="scientific">Oceanobacillus zhaokaii</name>
    <dbReference type="NCBI Taxonomy" id="2052660"/>
    <lineage>
        <taxon>Bacteria</taxon>
        <taxon>Bacillati</taxon>
        <taxon>Bacillota</taxon>
        <taxon>Bacilli</taxon>
        <taxon>Bacillales</taxon>
        <taxon>Bacillaceae</taxon>
        <taxon>Oceanobacillus</taxon>
    </lineage>
</organism>
<evidence type="ECO:0000313" key="1">
    <source>
        <dbReference type="EMBL" id="AXI10662.1"/>
    </source>
</evidence>
<dbReference type="KEGG" id="ocn:CUC15_17700"/>
<sequence>MNTVQKRVRITLSVRINDQGQLEDNTSTHIGNYYRKGKMDVLTYEENIEDTATINNFITIQADKVSIKRTGVVSMTQKFRANQITENIYKHPHGTLHMETFTDAITHQQLDENNGGNLSISYKVKLNGQEERAHELVLHYKEEDSQ</sequence>
<dbReference type="OrthoDB" id="2352933at2"/>
<dbReference type="SUPFAM" id="SSF50814">
    <property type="entry name" value="Lipocalins"/>
    <property type="match status" value="1"/>
</dbReference>
<gene>
    <name evidence="1" type="ORF">CUC15_17700</name>
</gene>
<dbReference type="AlphaFoldDB" id="A0A345PKY2"/>